<dbReference type="EMBL" id="GBRH01159142">
    <property type="protein sequence ID" value="JAE38754.1"/>
    <property type="molecule type" value="Transcribed_RNA"/>
</dbReference>
<proteinExistence type="predicted"/>
<reference evidence="1" key="1">
    <citation type="submission" date="2014-09" db="EMBL/GenBank/DDBJ databases">
        <authorList>
            <person name="Magalhaes I.L.F."/>
            <person name="Oliveira U."/>
            <person name="Santos F.R."/>
            <person name="Vidigal T.H.D.A."/>
            <person name="Brescovit A.D."/>
            <person name="Santos A.J."/>
        </authorList>
    </citation>
    <scope>NUCLEOTIDE SEQUENCE</scope>
    <source>
        <tissue evidence="1">Shoot tissue taken approximately 20 cm above the soil surface</tissue>
    </source>
</reference>
<evidence type="ECO:0000313" key="1">
    <source>
        <dbReference type="EMBL" id="JAE38754.1"/>
    </source>
</evidence>
<sequence length="32" mass="3675">MNPNITTKFRYMDSNKASSIALLPTLLSQQKY</sequence>
<organism evidence="1">
    <name type="scientific">Arundo donax</name>
    <name type="common">Giant reed</name>
    <name type="synonym">Donax arundinaceus</name>
    <dbReference type="NCBI Taxonomy" id="35708"/>
    <lineage>
        <taxon>Eukaryota</taxon>
        <taxon>Viridiplantae</taxon>
        <taxon>Streptophyta</taxon>
        <taxon>Embryophyta</taxon>
        <taxon>Tracheophyta</taxon>
        <taxon>Spermatophyta</taxon>
        <taxon>Magnoliopsida</taxon>
        <taxon>Liliopsida</taxon>
        <taxon>Poales</taxon>
        <taxon>Poaceae</taxon>
        <taxon>PACMAD clade</taxon>
        <taxon>Arundinoideae</taxon>
        <taxon>Arundineae</taxon>
        <taxon>Arundo</taxon>
    </lineage>
</organism>
<reference evidence="1" key="2">
    <citation type="journal article" date="2015" name="Data Brief">
        <title>Shoot transcriptome of the giant reed, Arundo donax.</title>
        <authorList>
            <person name="Barrero R.A."/>
            <person name="Guerrero F.D."/>
            <person name="Moolhuijzen P."/>
            <person name="Goolsby J.A."/>
            <person name="Tidwell J."/>
            <person name="Bellgard S.E."/>
            <person name="Bellgard M.I."/>
        </authorList>
    </citation>
    <scope>NUCLEOTIDE SEQUENCE</scope>
    <source>
        <tissue evidence="1">Shoot tissue taken approximately 20 cm above the soil surface</tissue>
    </source>
</reference>
<protein>
    <submittedName>
        <fullName evidence="1">Uncharacterized protein</fullName>
    </submittedName>
</protein>
<accession>A0A0A9HSE9</accession>
<name>A0A0A9HSE9_ARUDO</name>
<dbReference type="AlphaFoldDB" id="A0A0A9HSE9"/>